<feature type="compositionally biased region" description="Basic and acidic residues" evidence="1">
    <location>
        <begin position="446"/>
        <end position="456"/>
    </location>
</feature>
<feature type="compositionally biased region" description="Low complexity" evidence="1">
    <location>
        <begin position="339"/>
        <end position="358"/>
    </location>
</feature>
<feature type="compositionally biased region" description="Basic and acidic residues" evidence="1">
    <location>
        <begin position="634"/>
        <end position="657"/>
    </location>
</feature>
<dbReference type="AlphaFoldDB" id="A0A9Q3BBA6"/>
<dbReference type="Proteomes" id="UP000765509">
    <property type="component" value="Unassembled WGS sequence"/>
</dbReference>
<feature type="region of interest" description="Disordered" evidence="1">
    <location>
        <begin position="624"/>
        <end position="699"/>
    </location>
</feature>
<dbReference type="Pfam" id="PF09729">
    <property type="entry name" value="Gti1_Pac2"/>
    <property type="match status" value="1"/>
</dbReference>
<proteinExistence type="predicted"/>
<dbReference type="OrthoDB" id="5572844at2759"/>
<dbReference type="PANTHER" id="PTHR28027:SF1">
    <property type="entry name" value="CAMP INDEPENDENT REGULATORY PROTEIN (AFU_ORTHOLOGUE AFUA_3G09640)"/>
    <property type="match status" value="1"/>
</dbReference>
<keyword evidence="3" id="KW-1185">Reference proteome</keyword>
<evidence type="ECO:0000313" key="3">
    <source>
        <dbReference type="Proteomes" id="UP000765509"/>
    </source>
</evidence>
<protein>
    <submittedName>
        <fullName evidence="2">Uncharacterized protein</fullName>
    </submittedName>
</protein>
<dbReference type="EMBL" id="AVOT02000238">
    <property type="protein sequence ID" value="MBW0461880.1"/>
    <property type="molecule type" value="Genomic_DNA"/>
</dbReference>
<feature type="compositionally biased region" description="Low complexity" evidence="1">
    <location>
        <begin position="92"/>
        <end position="104"/>
    </location>
</feature>
<comment type="caution">
    <text evidence="2">The sequence shown here is derived from an EMBL/GenBank/DDBJ whole genome shotgun (WGS) entry which is preliminary data.</text>
</comment>
<sequence>MRDRRDRTSWVYQIPPNLAPPTSHAESGTVMTCHPPSSSHLPSGPISHPLLPSLHFNQPAQHRLLTASSQPVPSLSSFNVVSFSPPERPDDQNQQPVQQLHQQRSQHYLSRQLAPLPPSFTMMTETWFGLVQTPRDAYLLLEACRLGMLYRITRRLTDLERSQIIRPGAVFVWEEKEAGIKRWTDHVRWSPSRVSGAFLIYSELLSASTRDSHPNASDPLLKQSFSSTTLDGDRLHLIAYYSKAALDSGQLPTPTGDERLRSIIVPPGVYPDHRAIGGIEDQSSRERQRTNLLPRSSVTSLETSHSLPSANSLESATSSLDTPQLQPATPTHLGDVSYSRPNPSGLPSLPPSRSVSCPKNSHDLKYSTQTSYFSGSLYHMGQGLVDSQVLAEPNRWSAFQQSISEWDTTAPGSAAPAESSSYSVTSPPNLLAPGTPLPSLGVWQAEQEREKSERRFSAPAAQDPTNNVTHLSTGANHTYHPYAKPLDRERIHKERRMDGKVQREPRVISYETSTAPATPLSRPYTLPSIQNNNSNNVISSSYGQMAPPMTSTSTSPGPLTCRTPALAQSQKHSPSTYQMMSPQFSSAQPTPVLYSFQVSSSHHDISSYQPFDSNRVTSPLLSRAYHSNRPSSPLEKKSASDSEHTSSKKEGDLEENLKSCQTQRPSSSSSEFSSLPMIPPSAQKCENNDHLFSAADNPV</sequence>
<feature type="compositionally biased region" description="Low complexity" evidence="1">
    <location>
        <begin position="34"/>
        <end position="52"/>
    </location>
</feature>
<feature type="region of interest" description="Disordered" evidence="1">
    <location>
        <begin position="408"/>
        <end position="481"/>
    </location>
</feature>
<feature type="compositionally biased region" description="Polar residues" evidence="1">
    <location>
        <begin position="463"/>
        <end position="476"/>
    </location>
</feature>
<accession>A0A9Q3BBA6</accession>
<dbReference type="InterPro" id="IPR018608">
    <property type="entry name" value="Gti1/Pac2"/>
</dbReference>
<feature type="region of interest" description="Disordered" evidence="1">
    <location>
        <begin position="1"/>
        <end position="52"/>
    </location>
</feature>
<evidence type="ECO:0000313" key="2">
    <source>
        <dbReference type="EMBL" id="MBW0461880.1"/>
    </source>
</evidence>
<feature type="region of interest" description="Disordered" evidence="1">
    <location>
        <begin position="78"/>
        <end position="104"/>
    </location>
</feature>
<organism evidence="2 3">
    <name type="scientific">Austropuccinia psidii MF-1</name>
    <dbReference type="NCBI Taxonomy" id="1389203"/>
    <lineage>
        <taxon>Eukaryota</taxon>
        <taxon>Fungi</taxon>
        <taxon>Dikarya</taxon>
        <taxon>Basidiomycota</taxon>
        <taxon>Pucciniomycotina</taxon>
        <taxon>Pucciniomycetes</taxon>
        <taxon>Pucciniales</taxon>
        <taxon>Sphaerophragmiaceae</taxon>
        <taxon>Austropuccinia</taxon>
    </lineage>
</organism>
<dbReference type="PANTHER" id="PTHR28027">
    <property type="entry name" value="TRANSCRIPTIONAL REGULATOR MIT1"/>
    <property type="match status" value="1"/>
</dbReference>
<feature type="compositionally biased region" description="Polar residues" evidence="1">
    <location>
        <begin position="566"/>
        <end position="586"/>
    </location>
</feature>
<evidence type="ECO:0000256" key="1">
    <source>
        <dbReference type="SAM" id="MobiDB-lite"/>
    </source>
</evidence>
<dbReference type="GO" id="GO:0003677">
    <property type="term" value="F:DNA binding"/>
    <property type="evidence" value="ECO:0007669"/>
    <property type="project" value="TreeGrafter"/>
</dbReference>
<feature type="region of interest" description="Disordered" evidence="1">
    <location>
        <begin position="271"/>
        <end position="361"/>
    </location>
</feature>
<feature type="compositionally biased region" description="Low complexity" evidence="1">
    <location>
        <begin position="410"/>
        <end position="423"/>
    </location>
</feature>
<feature type="region of interest" description="Disordered" evidence="1">
    <location>
        <begin position="546"/>
        <end position="586"/>
    </location>
</feature>
<feature type="compositionally biased region" description="Low complexity" evidence="1">
    <location>
        <begin position="546"/>
        <end position="556"/>
    </location>
</feature>
<gene>
    <name evidence="2" type="ORF">O181_001595</name>
</gene>
<name>A0A9Q3BBA6_9BASI</name>
<feature type="compositionally biased region" description="Polar residues" evidence="1">
    <location>
        <begin position="290"/>
        <end position="329"/>
    </location>
</feature>
<reference evidence="2" key="1">
    <citation type="submission" date="2021-03" db="EMBL/GenBank/DDBJ databases">
        <title>Draft genome sequence of rust myrtle Austropuccinia psidii MF-1, a brazilian biotype.</title>
        <authorList>
            <person name="Quecine M.C."/>
            <person name="Pachon D.M.R."/>
            <person name="Bonatelli M.L."/>
            <person name="Correr F.H."/>
            <person name="Franceschini L.M."/>
            <person name="Leite T.F."/>
            <person name="Margarido G.R.A."/>
            <person name="Almeida C.A."/>
            <person name="Ferrarezi J.A."/>
            <person name="Labate C.A."/>
        </authorList>
    </citation>
    <scope>NUCLEOTIDE SEQUENCE</scope>
    <source>
        <strain evidence="2">MF-1</strain>
    </source>
</reference>